<sequence length="383" mass="45339">MDFSSTSRPTLNFYLSSLEEQVMSEMGDSTAGLTQTTEGRVNINIREDLLEKFLNDLQELRDDNKNNWSQERTSMQREMQSLKAQLKDAQENYKLLLEESDDHRSKMGKICTTLPEAQCELKQQTCDKIEKRNQMKEENKALQDKLEKLNRMKEQNKALQDKIKKMDKVREQNKALQDKMEKLNRMKEQNKALQDKIEKLDKVREQNKALQDKIKKLDRMKEQNKAPQDKMEKLDKVREENETLRNELEAIKLELGMEKQLRVTAERNILVTTHSLNTLSFEKDTAEFEARSKAKQLEADLAFERTRTQKVEGKLRKVKQAGVEWQKVISDLIQTAETVEETLQAKEQEWKETKEIMDTHIKGLHTYATEKLSKRRRRWWNLF</sequence>
<evidence type="ECO:0000256" key="1">
    <source>
        <dbReference type="SAM" id="Coils"/>
    </source>
</evidence>
<keyword evidence="1" id="KW-0175">Coiled coil</keyword>
<proteinExistence type="predicted"/>
<reference evidence="2 3" key="1">
    <citation type="submission" date="2019-01" db="EMBL/GenBank/DDBJ databases">
        <title>Genome Assembly of Collichthys lucidus.</title>
        <authorList>
            <person name="Cai M."/>
            <person name="Xiao S."/>
        </authorList>
    </citation>
    <scope>NUCLEOTIDE SEQUENCE [LARGE SCALE GENOMIC DNA]</scope>
    <source>
        <strain evidence="2">JT15FE1705JMU</strain>
        <tissue evidence="2">Muscle</tissue>
    </source>
</reference>
<dbReference type="EMBL" id="ML240529">
    <property type="protein sequence ID" value="TKS65219.1"/>
    <property type="molecule type" value="Genomic_DNA"/>
</dbReference>
<keyword evidence="3" id="KW-1185">Reference proteome</keyword>
<accession>A0A4U5TV94</accession>
<dbReference type="AlphaFoldDB" id="A0A4U5TV94"/>
<gene>
    <name evidence="2" type="ORF">D9C73_027806</name>
</gene>
<protein>
    <submittedName>
        <fullName evidence="2">Uncharacterized protein</fullName>
    </submittedName>
</protein>
<evidence type="ECO:0000313" key="3">
    <source>
        <dbReference type="Proteomes" id="UP000298787"/>
    </source>
</evidence>
<dbReference type="Proteomes" id="UP000298787">
    <property type="component" value="Unassembled WGS sequence"/>
</dbReference>
<organism evidence="2 3">
    <name type="scientific">Collichthys lucidus</name>
    <name type="common">Big head croaker</name>
    <name type="synonym">Sciaena lucida</name>
    <dbReference type="NCBI Taxonomy" id="240159"/>
    <lineage>
        <taxon>Eukaryota</taxon>
        <taxon>Metazoa</taxon>
        <taxon>Chordata</taxon>
        <taxon>Craniata</taxon>
        <taxon>Vertebrata</taxon>
        <taxon>Euteleostomi</taxon>
        <taxon>Actinopterygii</taxon>
        <taxon>Neopterygii</taxon>
        <taxon>Teleostei</taxon>
        <taxon>Neoteleostei</taxon>
        <taxon>Acanthomorphata</taxon>
        <taxon>Eupercaria</taxon>
        <taxon>Sciaenidae</taxon>
        <taxon>Collichthys</taxon>
    </lineage>
</organism>
<evidence type="ECO:0000313" key="2">
    <source>
        <dbReference type="EMBL" id="TKS65219.1"/>
    </source>
</evidence>
<name>A0A4U5TV94_COLLU</name>
<feature type="coiled-coil region" evidence="1">
    <location>
        <begin position="43"/>
        <end position="261"/>
    </location>
</feature>